<keyword evidence="5" id="KW-0067">ATP-binding</keyword>
<sequence>MSLSLTSELVSLPGIGPARARQLRQHGLFTVADVLWYLPYRYEDRSNPTPIGSLTVPDVAVTVVGEVCDVRERRARTRNLHLVEALVQDHTGAIPVVWFNQPYVAKSLKPGTRLWLYGTVRLAKSGWGLQLVSPEWEVEEDKEPLHLGRVVPVYRRLGPLGGRFLRSLAARILQRVDIGPSLLDEVLPPGYPPLAQAFARVHFPELTGGQDEATRLWQELARRTSPFHRRLALEEFAGLALVLEKTRAARERIPAPVCQVSDRERAWARAMLPFPLTAAQKRAVAEIVADLQKPTPMARLLQGDVGSGKTVVAALACLVVLASGYQVAFLAPTEVLAQQHFATLSRLFSPTPFPVLVLTGSMFAAEKAEVREVLAQGQPALVVGTHALLEETVAFPRLGMAVVDEQHRFGTSQRQKLVEKGASPHLLVMTATPIPRSLALSLYGDLEVSVLDELPPGRKPVRTVIRERDALPRLLDFIRREVAEGGRVYWVFPVIEESEALSLKALKAHERALKRLLPEIPCGTVHGRMAAADRDRVMRAFAAGEVSVLFATTVIEVGVDVPEASLMVIENPERFGLAQLHQLRGRVGRGRRRSFCVLLLGENVSPEARKRLEFFAATNDGFAVAEEDFRLRGPGEFTGLRQWGRPEFRAASFFVHQQELELARRLVRTLFSQGRQQELERGLLLPPSLGQEIPPA</sequence>
<evidence type="ECO:0000256" key="3">
    <source>
        <dbReference type="ARBA" id="ARBA00022801"/>
    </source>
</evidence>
<dbReference type="CDD" id="cd17992">
    <property type="entry name" value="DEXHc_RecG"/>
    <property type="match status" value="1"/>
</dbReference>
<dbReference type="GO" id="GO:0003678">
    <property type="term" value="F:DNA helicase activity"/>
    <property type="evidence" value="ECO:0007669"/>
    <property type="project" value="TreeGrafter"/>
</dbReference>
<evidence type="ECO:0000259" key="8">
    <source>
        <dbReference type="PROSITE" id="PS51192"/>
    </source>
</evidence>
<gene>
    <name evidence="10" type="ORF">EG19_00295</name>
</gene>
<evidence type="ECO:0000256" key="6">
    <source>
        <dbReference type="ARBA" id="ARBA00023125"/>
    </source>
</evidence>
<evidence type="ECO:0000256" key="4">
    <source>
        <dbReference type="ARBA" id="ARBA00022806"/>
    </source>
</evidence>
<keyword evidence="3" id="KW-0378">Hydrolase</keyword>
<dbReference type="InterPro" id="IPR012340">
    <property type="entry name" value="NA-bd_OB-fold"/>
</dbReference>
<dbReference type="Gene3D" id="3.40.50.300">
    <property type="entry name" value="P-loop containing nucleotide triphosphate hydrolases"/>
    <property type="match status" value="2"/>
</dbReference>
<dbReference type="NCBIfam" id="NF008168">
    <property type="entry name" value="PRK10917.2-2"/>
    <property type="match status" value="1"/>
</dbReference>
<evidence type="ECO:0000256" key="1">
    <source>
        <dbReference type="ARBA" id="ARBA00022741"/>
    </source>
</evidence>
<comment type="caution">
    <text evidence="10">The sequence shown here is derived from an EMBL/GenBank/DDBJ whole genome shotgun (WGS) entry which is preliminary data.</text>
</comment>
<dbReference type="OrthoDB" id="9804325at2"/>
<dbReference type="InterPro" id="IPR033454">
    <property type="entry name" value="RecG_wedge"/>
</dbReference>
<name>A0A062Y0B4_9BACT</name>
<dbReference type="PANTHER" id="PTHR47964">
    <property type="entry name" value="ATP-DEPENDENT DNA HELICASE HOMOLOG RECG, CHLOROPLASTIC"/>
    <property type="match status" value="1"/>
</dbReference>
<reference evidence="10 11" key="1">
    <citation type="submission" date="2014-04" db="EMBL/GenBank/DDBJ databases">
        <title>The Genome Sequence of Thermoanaerobaculum aquaticum MP-01, The First Cultivated Group 23 Acidobacterium.</title>
        <authorList>
            <person name="Stamps B.W."/>
            <person name="Losey N.A."/>
            <person name="Lawson P.A."/>
            <person name="Stevenson B.S."/>
        </authorList>
    </citation>
    <scope>NUCLEOTIDE SEQUENCE [LARGE SCALE GENOMIC DNA]</scope>
    <source>
        <strain evidence="10 11">MP-01</strain>
    </source>
</reference>
<evidence type="ECO:0000256" key="5">
    <source>
        <dbReference type="ARBA" id="ARBA00022840"/>
    </source>
</evidence>
<evidence type="ECO:0000313" key="10">
    <source>
        <dbReference type="EMBL" id="KDA54210.1"/>
    </source>
</evidence>
<dbReference type="STRING" id="1312852.EG19_00295"/>
<dbReference type="InterPro" id="IPR001650">
    <property type="entry name" value="Helicase_C-like"/>
</dbReference>
<dbReference type="CDD" id="cd04488">
    <property type="entry name" value="RecG_wedge_OBF"/>
    <property type="match status" value="1"/>
</dbReference>
<dbReference type="GO" id="GO:0003677">
    <property type="term" value="F:DNA binding"/>
    <property type="evidence" value="ECO:0007669"/>
    <property type="project" value="UniProtKB-KW"/>
</dbReference>
<feature type="domain" description="Helicase C-terminal" evidence="9">
    <location>
        <begin position="470"/>
        <end position="630"/>
    </location>
</feature>
<dbReference type="AlphaFoldDB" id="A0A062Y0B4"/>
<dbReference type="PANTHER" id="PTHR47964:SF1">
    <property type="entry name" value="ATP-DEPENDENT DNA HELICASE HOMOLOG RECG, CHLOROPLASTIC"/>
    <property type="match status" value="1"/>
</dbReference>
<dbReference type="SMART" id="SM00487">
    <property type="entry name" value="DEXDc"/>
    <property type="match status" value="1"/>
</dbReference>
<dbReference type="InterPro" id="IPR047112">
    <property type="entry name" value="RecG/Mfd"/>
</dbReference>
<dbReference type="GO" id="GO:0006281">
    <property type="term" value="P:DNA repair"/>
    <property type="evidence" value="ECO:0007669"/>
    <property type="project" value="UniProtKB-KW"/>
</dbReference>
<dbReference type="Pfam" id="PF17191">
    <property type="entry name" value="RecG_wedge"/>
    <property type="match status" value="1"/>
</dbReference>
<dbReference type="Pfam" id="PF00270">
    <property type="entry name" value="DEAD"/>
    <property type="match status" value="1"/>
</dbReference>
<evidence type="ECO:0000259" key="9">
    <source>
        <dbReference type="PROSITE" id="PS51194"/>
    </source>
</evidence>
<protein>
    <submittedName>
        <fullName evidence="10">Uncharacterized protein</fullName>
    </submittedName>
</protein>
<keyword evidence="7" id="KW-0234">DNA repair</keyword>
<dbReference type="Gene3D" id="2.40.50.140">
    <property type="entry name" value="Nucleic acid-binding proteins"/>
    <property type="match status" value="1"/>
</dbReference>
<keyword evidence="11" id="KW-1185">Reference proteome</keyword>
<organism evidence="10 11">
    <name type="scientific">Thermoanaerobaculum aquaticum</name>
    <dbReference type="NCBI Taxonomy" id="1312852"/>
    <lineage>
        <taxon>Bacteria</taxon>
        <taxon>Pseudomonadati</taxon>
        <taxon>Acidobacteriota</taxon>
        <taxon>Thermoanaerobaculia</taxon>
        <taxon>Thermoanaerobaculales</taxon>
        <taxon>Thermoanaerobaculaceae</taxon>
        <taxon>Thermoanaerobaculum</taxon>
    </lineage>
</organism>
<dbReference type="Gene3D" id="1.10.150.20">
    <property type="entry name" value="5' to 3' exonuclease, C-terminal subdomain"/>
    <property type="match status" value="1"/>
</dbReference>
<dbReference type="InterPro" id="IPR011545">
    <property type="entry name" value="DEAD/DEAH_box_helicase_dom"/>
</dbReference>
<dbReference type="PROSITE" id="PS51194">
    <property type="entry name" value="HELICASE_CTER"/>
    <property type="match status" value="1"/>
</dbReference>
<dbReference type="InterPro" id="IPR014001">
    <property type="entry name" value="Helicase_ATP-bd"/>
</dbReference>
<dbReference type="Pfam" id="PF00271">
    <property type="entry name" value="Helicase_C"/>
    <property type="match status" value="1"/>
</dbReference>
<dbReference type="SUPFAM" id="SSF52540">
    <property type="entry name" value="P-loop containing nucleoside triphosphate hydrolases"/>
    <property type="match status" value="1"/>
</dbReference>
<dbReference type="InterPro" id="IPR027417">
    <property type="entry name" value="P-loop_NTPase"/>
</dbReference>
<dbReference type="PROSITE" id="PS51192">
    <property type="entry name" value="HELICASE_ATP_BIND_1"/>
    <property type="match status" value="1"/>
</dbReference>
<feature type="domain" description="Helicase ATP-binding" evidence="8">
    <location>
        <begin position="290"/>
        <end position="451"/>
    </location>
</feature>
<evidence type="ECO:0000256" key="7">
    <source>
        <dbReference type="ARBA" id="ARBA00023204"/>
    </source>
</evidence>
<evidence type="ECO:0000313" key="11">
    <source>
        <dbReference type="Proteomes" id="UP000027284"/>
    </source>
</evidence>
<evidence type="ECO:0000256" key="2">
    <source>
        <dbReference type="ARBA" id="ARBA00022763"/>
    </source>
</evidence>
<proteinExistence type="predicted"/>
<dbReference type="SUPFAM" id="SSF50249">
    <property type="entry name" value="Nucleic acid-binding proteins"/>
    <property type="match status" value="1"/>
</dbReference>
<accession>A0A062Y0B4</accession>
<keyword evidence="6" id="KW-0238">DNA-binding</keyword>
<dbReference type="GO" id="GO:0016787">
    <property type="term" value="F:hydrolase activity"/>
    <property type="evidence" value="ECO:0007669"/>
    <property type="project" value="UniProtKB-KW"/>
</dbReference>
<keyword evidence="2" id="KW-0227">DNA damage</keyword>
<keyword evidence="1" id="KW-0547">Nucleotide-binding</keyword>
<dbReference type="EMBL" id="JMFG01000010">
    <property type="protein sequence ID" value="KDA54210.1"/>
    <property type="molecule type" value="Genomic_DNA"/>
</dbReference>
<dbReference type="GO" id="GO:0005524">
    <property type="term" value="F:ATP binding"/>
    <property type="evidence" value="ECO:0007669"/>
    <property type="project" value="UniProtKB-KW"/>
</dbReference>
<dbReference type="Proteomes" id="UP000027284">
    <property type="component" value="Unassembled WGS sequence"/>
</dbReference>
<dbReference type="SMART" id="SM00490">
    <property type="entry name" value="HELICc"/>
    <property type="match status" value="1"/>
</dbReference>
<keyword evidence="4" id="KW-0347">Helicase</keyword>
<dbReference type="RefSeq" id="WP_038048017.1">
    <property type="nucleotide sequence ID" value="NZ_JMFG01000010.1"/>
</dbReference>